<evidence type="ECO:0000313" key="2">
    <source>
        <dbReference type="Proteomes" id="UP001392318"/>
    </source>
</evidence>
<gene>
    <name evidence="1" type="ORF">VSR83_11945</name>
</gene>
<comment type="caution">
    <text evidence="1">The sequence shown here is derived from an EMBL/GenBank/DDBJ whole genome shotgun (WGS) entry which is preliminary data.</text>
</comment>
<proteinExistence type="predicted"/>
<dbReference type="Proteomes" id="UP001392318">
    <property type="component" value="Unassembled WGS sequence"/>
</dbReference>
<organism evidence="1 2">
    <name type="scientific">Paraburkholderia unamae</name>
    <dbReference type="NCBI Taxonomy" id="219649"/>
    <lineage>
        <taxon>Bacteria</taxon>
        <taxon>Pseudomonadati</taxon>
        <taxon>Pseudomonadota</taxon>
        <taxon>Betaproteobacteria</taxon>
        <taxon>Burkholderiales</taxon>
        <taxon>Burkholderiaceae</taxon>
        <taxon>Paraburkholderia</taxon>
    </lineage>
</organism>
<evidence type="ECO:0000313" key="1">
    <source>
        <dbReference type="EMBL" id="MEM5400794.1"/>
    </source>
</evidence>
<reference evidence="1" key="1">
    <citation type="submission" date="2024-01" db="EMBL/GenBank/DDBJ databases">
        <title>The diversity of rhizobia nodulating Mimosa spp. in eleven states of Brazil covering several biomes is determined by host plant, location, and edaphic factors.</title>
        <authorList>
            <person name="Rouws L."/>
            <person name="Barauna A."/>
            <person name="Beukes C."/>
            <person name="De Faria S.M."/>
            <person name="Gross E."/>
            <person name="Dos Reis Junior F.B."/>
            <person name="Simon M."/>
            <person name="Maluk M."/>
            <person name="Odee D.W."/>
            <person name="Kenicer G."/>
            <person name="Young J.P.W."/>
            <person name="Reis V.M."/>
            <person name="Zilli J."/>
            <person name="James E.K."/>
        </authorList>
    </citation>
    <scope>NUCLEOTIDE SEQUENCE</scope>
    <source>
        <strain evidence="1">JPY452</strain>
    </source>
</reference>
<name>A0ACC6RGJ9_9BURK</name>
<dbReference type="EMBL" id="JAYMRU010000007">
    <property type="protein sequence ID" value="MEM5400794.1"/>
    <property type="molecule type" value="Genomic_DNA"/>
</dbReference>
<keyword evidence="2" id="KW-1185">Reference proteome</keyword>
<accession>A0ACC6RGJ9</accession>
<sequence>MKTPYFPHRVRGLRTEVQKPRAMPYKDDAEPLNELLVIGRQSLQAMENLIAVAEYKRNDDRNEYQRKFMAATRRRFKLAFELEARRIGRDLTLDERTRFMHELQAQWSEERDAYVVRRTEQVQQQIGAVSHDDKREFISQFWDMKTQELLAMMSEAKPPALRKKKRVVEVAKPQTAMASALTSAIDKKK</sequence>
<protein>
    <submittedName>
        <fullName evidence="1">Uncharacterized protein</fullName>
    </submittedName>
</protein>